<keyword evidence="4" id="KW-1185">Reference proteome</keyword>
<sequence length="377" mass="43009">MSCAFRTSSLAVIKCFFIFKLFCAVFCESPGYLQSDYFLNQEVVDFQNWLNEKISNHEIEIPQMAKPLTEHQENPQHYQEGENLPHFDTDDWDKSNEESDDLLYEDVQETLTPRGSGEPQLTSAENVPQSNLLHQNDGIDVHEVKISSNAKGNHHPVKEILYIRESDSDSTISLSDFLKEALSSKESADEPIEPKEPDYHSRESLSQFLHKALSRDQLLPDTCSVTNHSFNDGQTCSSSPQYRLEPHLSATFSEDLKAQMLERYSIGKDSSQPVCGFRRRMRPDKDVIQRALCPFQWVVSERNPSRIPEYLYEAKCSCLNSCAELKSKIRVLWRVGCDDALHVYKEGWEEIAVACVPTEPPIIQSKRAFVVGITPPE</sequence>
<evidence type="ECO:0000256" key="2">
    <source>
        <dbReference type="SAM" id="SignalP"/>
    </source>
</evidence>
<name>A0A8T0FRL0_ARGBR</name>
<dbReference type="EMBL" id="JABXBU010000003">
    <property type="protein sequence ID" value="KAF8792798.1"/>
    <property type="molecule type" value="Genomic_DNA"/>
</dbReference>
<dbReference type="GO" id="GO:0005125">
    <property type="term" value="F:cytokine activity"/>
    <property type="evidence" value="ECO:0007669"/>
    <property type="project" value="InterPro"/>
</dbReference>
<accession>A0A8T0FRL0</accession>
<reference evidence="3" key="2">
    <citation type="submission" date="2020-06" db="EMBL/GenBank/DDBJ databases">
        <authorList>
            <person name="Sheffer M."/>
        </authorList>
    </citation>
    <scope>NUCLEOTIDE SEQUENCE</scope>
</reference>
<dbReference type="SUPFAM" id="SSF57501">
    <property type="entry name" value="Cystine-knot cytokines"/>
    <property type="match status" value="1"/>
</dbReference>
<dbReference type="InterPro" id="IPR029034">
    <property type="entry name" value="Cystine-knot_cytokine"/>
</dbReference>
<evidence type="ECO:0000256" key="1">
    <source>
        <dbReference type="SAM" id="MobiDB-lite"/>
    </source>
</evidence>
<dbReference type="Proteomes" id="UP000807504">
    <property type="component" value="Unassembled WGS sequence"/>
</dbReference>
<keyword evidence="2" id="KW-0732">Signal</keyword>
<evidence type="ECO:0000313" key="3">
    <source>
        <dbReference type="EMBL" id="KAF8792798.1"/>
    </source>
</evidence>
<feature type="chain" id="PRO_5035751752" evidence="2">
    <location>
        <begin position="28"/>
        <end position="377"/>
    </location>
</feature>
<dbReference type="AlphaFoldDB" id="A0A8T0FRL0"/>
<dbReference type="Gene3D" id="2.10.90.10">
    <property type="entry name" value="Cystine-knot cytokines"/>
    <property type="match status" value="1"/>
</dbReference>
<evidence type="ECO:0000313" key="4">
    <source>
        <dbReference type="Proteomes" id="UP000807504"/>
    </source>
</evidence>
<gene>
    <name evidence="3" type="ORF">HNY73_004354</name>
</gene>
<proteinExistence type="predicted"/>
<dbReference type="GO" id="GO:0005576">
    <property type="term" value="C:extracellular region"/>
    <property type="evidence" value="ECO:0007669"/>
    <property type="project" value="UniProtKB-SubCell"/>
</dbReference>
<organism evidence="3 4">
    <name type="scientific">Argiope bruennichi</name>
    <name type="common">Wasp spider</name>
    <name type="synonym">Aranea bruennichi</name>
    <dbReference type="NCBI Taxonomy" id="94029"/>
    <lineage>
        <taxon>Eukaryota</taxon>
        <taxon>Metazoa</taxon>
        <taxon>Ecdysozoa</taxon>
        <taxon>Arthropoda</taxon>
        <taxon>Chelicerata</taxon>
        <taxon>Arachnida</taxon>
        <taxon>Araneae</taxon>
        <taxon>Araneomorphae</taxon>
        <taxon>Entelegynae</taxon>
        <taxon>Araneoidea</taxon>
        <taxon>Araneidae</taxon>
        <taxon>Argiope</taxon>
    </lineage>
</organism>
<feature type="region of interest" description="Disordered" evidence="1">
    <location>
        <begin position="70"/>
        <end position="92"/>
    </location>
</feature>
<comment type="caution">
    <text evidence="3">The sequence shown here is derived from an EMBL/GenBank/DDBJ whole genome shotgun (WGS) entry which is preliminary data.</text>
</comment>
<feature type="signal peptide" evidence="2">
    <location>
        <begin position="1"/>
        <end position="27"/>
    </location>
</feature>
<reference evidence="3" key="1">
    <citation type="journal article" date="2020" name="bioRxiv">
        <title>Chromosome-level reference genome of the European wasp spider Argiope bruennichi: a resource for studies on range expansion and evolutionary adaptation.</title>
        <authorList>
            <person name="Sheffer M.M."/>
            <person name="Hoppe A."/>
            <person name="Krehenwinkel H."/>
            <person name="Uhl G."/>
            <person name="Kuss A.W."/>
            <person name="Jensen L."/>
            <person name="Jensen C."/>
            <person name="Gillespie R.G."/>
            <person name="Hoff K.J."/>
            <person name="Prost S."/>
        </authorList>
    </citation>
    <scope>NUCLEOTIDE SEQUENCE</scope>
</reference>
<protein>
    <submittedName>
        <fullName evidence="3">Interleukin cytokine-related protein 17.1 like protein</fullName>
    </submittedName>
</protein>